<dbReference type="GO" id="GO:0022625">
    <property type="term" value="C:cytosolic large ribosomal subunit"/>
    <property type="evidence" value="ECO:0007669"/>
    <property type="project" value="InterPro"/>
</dbReference>
<organism evidence="4 5">
    <name type="scientific">Mitosporidium daphniae</name>
    <dbReference type="NCBI Taxonomy" id="1485682"/>
    <lineage>
        <taxon>Eukaryota</taxon>
        <taxon>Fungi</taxon>
        <taxon>Fungi incertae sedis</taxon>
        <taxon>Microsporidia</taxon>
        <taxon>Mitosporidium</taxon>
    </lineage>
</organism>
<sequence length="132" mass="15095">MVSFTFSVISSIVKAHELRNISKAELMKQLSDLKQELSALRVNQASSATAPKLARISVVRKSIARVLTVIQQQQRSEMKAFYAGKKYKPLDIRPKKTRAIRRRMTKSEINKKTERQRKKAAHFPKANFVVLA</sequence>
<evidence type="ECO:0000256" key="1">
    <source>
        <dbReference type="ARBA" id="ARBA00009254"/>
    </source>
</evidence>
<dbReference type="FunFam" id="6.10.250.3450:FF:000001">
    <property type="entry name" value="60S ribosomal protein L35"/>
    <property type="match status" value="1"/>
</dbReference>
<dbReference type="GO" id="GO:0006412">
    <property type="term" value="P:translation"/>
    <property type="evidence" value="ECO:0007669"/>
    <property type="project" value="InterPro"/>
</dbReference>
<proteinExistence type="inferred from homology"/>
<dbReference type="SUPFAM" id="SSF46561">
    <property type="entry name" value="Ribosomal protein L29 (L29p)"/>
    <property type="match status" value="1"/>
</dbReference>
<comment type="similarity">
    <text evidence="1">Belongs to the universal ribosomal protein uL29 family.</text>
</comment>
<evidence type="ECO:0000256" key="3">
    <source>
        <dbReference type="ARBA" id="ARBA00023274"/>
    </source>
</evidence>
<dbReference type="Gene3D" id="1.10.287.310">
    <property type="match status" value="1"/>
</dbReference>
<dbReference type="GO" id="GO:0000463">
    <property type="term" value="P:maturation of LSU-rRNA from tricistronic rRNA transcript (SSU-rRNA, 5.8S rRNA, LSU-rRNA)"/>
    <property type="evidence" value="ECO:0007669"/>
    <property type="project" value="InterPro"/>
</dbReference>
<dbReference type="HAMAP" id="MF_00374">
    <property type="entry name" value="Ribosomal_uL29"/>
    <property type="match status" value="1"/>
</dbReference>
<dbReference type="FunFam" id="1.10.287.310:FF:000002">
    <property type="entry name" value="60S ribosomal protein L35"/>
    <property type="match status" value="1"/>
</dbReference>
<dbReference type="GO" id="GO:0003729">
    <property type="term" value="F:mRNA binding"/>
    <property type="evidence" value="ECO:0007669"/>
    <property type="project" value="TreeGrafter"/>
</dbReference>
<dbReference type="PANTHER" id="PTHR45722">
    <property type="entry name" value="60S RIBOSOMAL PROTEIN L35"/>
    <property type="match status" value="1"/>
</dbReference>
<dbReference type="PROSITE" id="PS00579">
    <property type="entry name" value="RIBOSOMAL_L29"/>
    <property type="match status" value="1"/>
</dbReference>
<dbReference type="InterPro" id="IPR001854">
    <property type="entry name" value="Ribosomal_uL29"/>
</dbReference>
<dbReference type="InterPro" id="IPR036049">
    <property type="entry name" value="Ribosomal_uL29_sf"/>
</dbReference>
<dbReference type="AlphaFoldDB" id="A0A098VS62"/>
<name>A0A098VS62_9MICR</name>
<protein>
    <submittedName>
        <fullName evidence="4">60S ribosomal protein L35</fullName>
    </submittedName>
</protein>
<keyword evidence="3" id="KW-0687">Ribonucleoprotein</keyword>
<dbReference type="RefSeq" id="XP_013238237.1">
    <property type="nucleotide sequence ID" value="XM_013382783.1"/>
</dbReference>
<dbReference type="OrthoDB" id="528635at2759"/>
<accession>A0A098VS62</accession>
<dbReference type="Pfam" id="PF00831">
    <property type="entry name" value="Ribosomal_L29"/>
    <property type="match status" value="1"/>
</dbReference>
<dbReference type="EMBL" id="JMKJ01000188">
    <property type="protein sequence ID" value="KGG51810.1"/>
    <property type="molecule type" value="Genomic_DNA"/>
</dbReference>
<dbReference type="NCBIfam" id="TIGR00012">
    <property type="entry name" value="L29"/>
    <property type="match status" value="1"/>
</dbReference>
<dbReference type="PANTHER" id="PTHR45722:SF2">
    <property type="entry name" value="LARGE RIBOSOMAL SUBUNIT PROTEIN UL29-RELATED"/>
    <property type="match status" value="1"/>
</dbReference>
<comment type="caution">
    <text evidence="4">The sequence shown here is derived from an EMBL/GenBank/DDBJ whole genome shotgun (WGS) entry which is preliminary data.</text>
</comment>
<dbReference type="Gene3D" id="6.10.250.3450">
    <property type="match status" value="1"/>
</dbReference>
<dbReference type="HOGENOM" id="CLU_110381_1_1_1"/>
<reference evidence="4 5" key="1">
    <citation type="submission" date="2014-04" db="EMBL/GenBank/DDBJ databases">
        <title>A new species of microsporidia sheds light on the evolution of extreme parasitism.</title>
        <authorList>
            <person name="Haag K.L."/>
            <person name="James T.Y."/>
            <person name="Larsson R."/>
            <person name="Schaer T.M."/>
            <person name="Refardt D."/>
            <person name="Pombert J.-F."/>
            <person name="Ebert D."/>
        </authorList>
    </citation>
    <scope>NUCLEOTIDE SEQUENCE [LARGE SCALE GENOMIC DNA]</scope>
    <source>
        <strain evidence="4 5">UGP3</strain>
        <tissue evidence="4">Spores</tissue>
    </source>
</reference>
<keyword evidence="5" id="KW-1185">Reference proteome</keyword>
<gene>
    <name evidence="4" type="ORF">DI09_26p100</name>
</gene>
<dbReference type="VEuPathDB" id="MicrosporidiaDB:DI09_26p100"/>
<evidence type="ECO:0000256" key="2">
    <source>
        <dbReference type="ARBA" id="ARBA00022980"/>
    </source>
</evidence>
<evidence type="ECO:0000313" key="4">
    <source>
        <dbReference type="EMBL" id="KGG51810.1"/>
    </source>
</evidence>
<keyword evidence="2 4" id="KW-0689">Ribosomal protein</keyword>
<dbReference type="InterPro" id="IPR045059">
    <property type="entry name" value="Ribosomal_uL29_euk"/>
</dbReference>
<dbReference type="GeneID" id="25259286"/>
<dbReference type="InterPro" id="IPR018254">
    <property type="entry name" value="Ribosomal_uL29_CS"/>
</dbReference>
<dbReference type="GO" id="GO:0003735">
    <property type="term" value="F:structural constituent of ribosome"/>
    <property type="evidence" value="ECO:0007669"/>
    <property type="project" value="InterPro"/>
</dbReference>
<dbReference type="Proteomes" id="UP000029725">
    <property type="component" value="Unassembled WGS sequence"/>
</dbReference>
<dbReference type="CDD" id="cd00427">
    <property type="entry name" value="Ribosomal_L29_HIP"/>
    <property type="match status" value="1"/>
</dbReference>
<evidence type="ECO:0000313" key="5">
    <source>
        <dbReference type="Proteomes" id="UP000029725"/>
    </source>
</evidence>